<name>A0A1G7HXK0_9FLAO</name>
<evidence type="ECO:0000313" key="2">
    <source>
        <dbReference type="Proteomes" id="UP000199203"/>
    </source>
</evidence>
<keyword evidence="2" id="KW-1185">Reference proteome</keyword>
<proteinExistence type="predicted"/>
<dbReference type="AlphaFoldDB" id="A0A1G7HXK0"/>
<gene>
    <name evidence="1" type="ORF">SAMN05421825_0931</name>
</gene>
<evidence type="ECO:0000313" key="1">
    <source>
        <dbReference type="EMBL" id="SDF05230.1"/>
    </source>
</evidence>
<accession>A0A1G7HXK0</accession>
<protein>
    <submittedName>
        <fullName evidence="1">Uncharacterized protein</fullName>
    </submittedName>
</protein>
<dbReference type="Proteomes" id="UP000199203">
    <property type="component" value="Unassembled WGS sequence"/>
</dbReference>
<sequence length="33" mass="3937">MQIYSVKLYCAQYKIKLLSKSIIDVDYKLLEII</sequence>
<dbReference type="EMBL" id="FNBH01000001">
    <property type="protein sequence ID" value="SDF05230.1"/>
    <property type="molecule type" value="Genomic_DNA"/>
</dbReference>
<reference evidence="2" key="1">
    <citation type="submission" date="2016-10" db="EMBL/GenBank/DDBJ databases">
        <authorList>
            <person name="Varghese N."/>
            <person name="Submissions S."/>
        </authorList>
    </citation>
    <scope>NUCLEOTIDE SEQUENCE [LARGE SCALE GENOMIC DNA]</scope>
    <source>
        <strain evidence="2">DSM 19684</strain>
    </source>
</reference>
<organism evidence="1 2">
    <name type="scientific">Epilithonimonas hungarica</name>
    <dbReference type="NCBI Taxonomy" id="454006"/>
    <lineage>
        <taxon>Bacteria</taxon>
        <taxon>Pseudomonadati</taxon>
        <taxon>Bacteroidota</taxon>
        <taxon>Flavobacteriia</taxon>
        <taxon>Flavobacteriales</taxon>
        <taxon>Weeksellaceae</taxon>
        <taxon>Chryseobacterium group</taxon>
        <taxon>Epilithonimonas</taxon>
    </lineage>
</organism>